<evidence type="ECO:0008006" key="5">
    <source>
        <dbReference type="Google" id="ProtNLM"/>
    </source>
</evidence>
<proteinExistence type="predicted"/>
<name>A0A938Z6U8_9FIRM</name>
<evidence type="ECO:0000256" key="2">
    <source>
        <dbReference type="SAM" id="Phobius"/>
    </source>
</evidence>
<keyword evidence="2" id="KW-0472">Membrane</keyword>
<evidence type="ECO:0000313" key="4">
    <source>
        <dbReference type="Proteomes" id="UP000737612"/>
    </source>
</evidence>
<feature type="transmembrane region" description="Helical" evidence="2">
    <location>
        <begin position="12"/>
        <end position="30"/>
    </location>
</feature>
<gene>
    <name evidence="3" type="ORF">JTJ23_02085</name>
</gene>
<keyword evidence="2" id="KW-1133">Transmembrane helix</keyword>
<reference evidence="3" key="1">
    <citation type="submission" date="2021-02" db="EMBL/GenBank/DDBJ databases">
        <title>Metagenome-assembled genomes from human diarrheal sample B26.</title>
        <authorList>
            <person name="Ateba T.P."/>
            <person name="Alayande K.A."/>
            <person name="Mwanza M."/>
        </authorList>
    </citation>
    <scope>NUCLEOTIDE SEQUENCE</scope>
    <source>
        <strain evidence="3">06WH</strain>
    </source>
</reference>
<dbReference type="Proteomes" id="UP000737612">
    <property type="component" value="Unassembled WGS sequence"/>
</dbReference>
<feature type="compositionally biased region" description="Basic and acidic residues" evidence="1">
    <location>
        <begin position="197"/>
        <end position="233"/>
    </location>
</feature>
<dbReference type="EMBL" id="JAFHBD010000006">
    <property type="protein sequence ID" value="MBN2952394.1"/>
    <property type="molecule type" value="Genomic_DNA"/>
</dbReference>
<protein>
    <recommendedName>
        <fullName evidence="5">Cell envelope integrity inner membrane protein TolA</fullName>
    </recommendedName>
</protein>
<sequence length="331" mass="37335">METKNKNKKTVIMLAVIGIAIVCICVIGVLTKKAYDRHQEELRLQAIETKNSEIDAEYQKFENEEDRDKKLEVLKQEAESAEKYKKTEGAYEECSSHYEKIVAQMKNSFVSEYDDTIKTIVDKIGDDVEKVDDKETLKNAVSEFTAFKDTLKDEFEKYNTVEQDSFDEYNSTIDEYVKKYNDRVTAIEKAEEEARKKAEEEAKKKAEEEAKKKAEEEAAAKAAQEEAERKAAEEAAAAEAGQNSESAYSGGSGTEERDYYYDNSSNGSSSGSDSGSNSNGDDWSAGMYHSWYVDENGNKIEGSGDYFDRSTGELYDEDGNDLGNLGEWLWD</sequence>
<feature type="region of interest" description="Disordered" evidence="1">
    <location>
        <begin position="197"/>
        <end position="286"/>
    </location>
</feature>
<organism evidence="3 4">
    <name type="scientific">Fusicatenibacter saccharivorans</name>
    <dbReference type="NCBI Taxonomy" id="1150298"/>
    <lineage>
        <taxon>Bacteria</taxon>
        <taxon>Bacillati</taxon>
        <taxon>Bacillota</taxon>
        <taxon>Clostridia</taxon>
        <taxon>Lachnospirales</taxon>
        <taxon>Lachnospiraceae</taxon>
        <taxon>Fusicatenibacter</taxon>
    </lineage>
</organism>
<evidence type="ECO:0000256" key="1">
    <source>
        <dbReference type="SAM" id="MobiDB-lite"/>
    </source>
</evidence>
<dbReference type="AlphaFoldDB" id="A0A938Z6U8"/>
<comment type="caution">
    <text evidence="3">The sequence shown here is derived from an EMBL/GenBank/DDBJ whole genome shotgun (WGS) entry which is preliminary data.</text>
</comment>
<feature type="compositionally biased region" description="Low complexity" evidence="1">
    <location>
        <begin position="262"/>
        <end position="282"/>
    </location>
</feature>
<keyword evidence="2" id="KW-0812">Transmembrane</keyword>
<accession>A0A938Z6U8</accession>
<evidence type="ECO:0000313" key="3">
    <source>
        <dbReference type="EMBL" id="MBN2952394.1"/>
    </source>
</evidence>